<reference evidence="1 2" key="1">
    <citation type="submission" date="2021-06" db="EMBL/GenBank/DDBJ databases">
        <authorList>
            <person name="Palmer J.M."/>
        </authorList>
    </citation>
    <scope>NUCLEOTIDE SEQUENCE [LARGE SCALE GENOMIC DNA]</scope>
    <source>
        <strain evidence="1 2">AS_MEX2019</strain>
        <tissue evidence="1">Muscle</tissue>
    </source>
</reference>
<protein>
    <recommendedName>
        <fullName evidence="3">Peptidase A2 domain-containing protein</fullName>
    </recommendedName>
</protein>
<organism evidence="1 2">
    <name type="scientific">Ameca splendens</name>
    <dbReference type="NCBI Taxonomy" id="208324"/>
    <lineage>
        <taxon>Eukaryota</taxon>
        <taxon>Metazoa</taxon>
        <taxon>Chordata</taxon>
        <taxon>Craniata</taxon>
        <taxon>Vertebrata</taxon>
        <taxon>Euteleostomi</taxon>
        <taxon>Actinopterygii</taxon>
        <taxon>Neopterygii</taxon>
        <taxon>Teleostei</taxon>
        <taxon>Neoteleostei</taxon>
        <taxon>Acanthomorphata</taxon>
        <taxon>Ovalentaria</taxon>
        <taxon>Atherinomorphae</taxon>
        <taxon>Cyprinodontiformes</taxon>
        <taxon>Goodeidae</taxon>
        <taxon>Ameca</taxon>
    </lineage>
</organism>
<sequence>MAKRPGPSVATGSLTDRSSVYSHPRLTLPAKIRFQNSSFSLTALIDSGCERDLIDQGLLTEELSTPLKATALDGGELLRITHRTKPIQLVISVGCTSRRCARRS</sequence>
<comment type="caution">
    <text evidence="1">The sequence shown here is derived from an EMBL/GenBank/DDBJ whole genome shotgun (WGS) entry which is preliminary data.</text>
</comment>
<proteinExistence type="predicted"/>
<dbReference type="EMBL" id="JAHRIP010047842">
    <property type="protein sequence ID" value="MEQ2299190.1"/>
    <property type="molecule type" value="Genomic_DNA"/>
</dbReference>
<keyword evidence="2" id="KW-1185">Reference proteome</keyword>
<accession>A0ABV0YZY0</accession>
<evidence type="ECO:0000313" key="1">
    <source>
        <dbReference type="EMBL" id="MEQ2299190.1"/>
    </source>
</evidence>
<evidence type="ECO:0000313" key="2">
    <source>
        <dbReference type="Proteomes" id="UP001469553"/>
    </source>
</evidence>
<dbReference type="Proteomes" id="UP001469553">
    <property type="component" value="Unassembled WGS sequence"/>
</dbReference>
<name>A0ABV0YZY0_9TELE</name>
<gene>
    <name evidence="1" type="ORF">AMECASPLE_012816</name>
</gene>
<evidence type="ECO:0008006" key="3">
    <source>
        <dbReference type="Google" id="ProtNLM"/>
    </source>
</evidence>